<keyword evidence="3" id="KW-1185">Reference proteome</keyword>
<dbReference type="EMBL" id="FOMX01000019">
    <property type="protein sequence ID" value="SFE75730.1"/>
    <property type="molecule type" value="Genomic_DNA"/>
</dbReference>
<dbReference type="STRING" id="54.SAMN02745121_05392"/>
<feature type="compositionally biased region" description="Low complexity" evidence="1">
    <location>
        <begin position="24"/>
        <end position="82"/>
    </location>
</feature>
<accession>A0A1I2D6Y6</accession>
<dbReference type="CDD" id="cd15482">
    <property type="entry name" value="Sialidase_non-viral"/>
    <property type="match status" value="1"/>
</dbReference>
<dbReference type="SUPFAM" id="SSF110296">
    <property type="entry name" value="Oligoxyloglucan reducing end-specific cellobiohydrolase"/>
    <property type="match status" value="2"/>
</dbReference>
<sequence length="411" mass="42871">MWIGAALVVACQGGGKESAGVDGTSEATSTTSTSGTSEEVTSSPTTPATTSIETTTVSTSTSTTEGPTTEAPTGTDATSTTTGPPPVTAVPVFIAQGHYGRTTISCDDGHTWIQDKSQDDAVRCFEAGLDCDHDAFAGRGIAHGEQTFVLTWGWGAPGSVVRSEDASVFETVLGDTPTFADIAFGNGRFVANSSTTQISDDLGKTWTEGGPLDIDINTRAIEFFPHEAGWFVVSGESGEQRAIVRSPDGITWTPATTRPPQCGGYVIGMAYGSGVGVMASGNGHVCRTTDGGDTWEYVPVSADLSSPPIWTGSEFFVYEGSTLHRSADGASWQSEPISPGDISIGQVARSPGGTFVAANAGWMVWYEEQRFFRSEDGVNWEVLPAEAFTGSHPIYFMAHGEVAPGAGCPAE</sequence>
<protein>
    <recommendedName>
        <fullName evidence="4">Photosynthesis system II assembly factor Ycf48/Hcf136-like domain-containing protein</fullName>
    </recommendedName>
</protein>
<organism evidence="2 3">
    <name type="scientific">Nannocystis exedens</name>
    <dbReference type="NCBI Taxonomy" id="54"/>
    <lineage>
        <taxon>Bacteria</taxon>
        <taxon>Pseudomonadati</taxon>
        <taxon>Myxococcota</taxon>
        <taxon>Polyangia</taxon>
        <taxon>Nannocystales</taxon>
        <taxon>Nannocystaceae</taxon>
        <taxon>Nannocystis</taxon>
    </lineage>
</organism>
<dbReference type="InterPro" id="IPR015943">
    <property type="entry name" value="WD40/YVTN_repeat-like_dom_sf"/>
</dbReference>
<dbReference type="Gene3D" id="2.130.10.10">
    <property type="entry name" value="YVTN repeat-like/Quinoprotein amine dehydrogenase"/>
    <property type="match status" value="1"/>
</dbReference>
<gene>
    <name evidence="2" type="ORF">SAMN02745121_05392</name>
</gene>
<evidence type="ECO:0000256" key="1">
    <source>
        <dbReference type="SAM" id="MobiDB-lite"/>
    </source>
</evidence>
<dbReference type="AlphaFoldDB" id="A0A1I2D6Y6"/>
<evidence type="ECO:0008006" key="4">
    <source>
        <dbReference type="Google" id="ProtNLM"/>
    </source>
</evidence>
<reference evidence="3" key="1">
    <citation type="submission" date="2016-10" db="EMBL/GenBank/DDBJ databases">
        <authorList>
            <person name="Varghese N."/>
            <person name="Submissions S."/>
        </authorList>
    </citation>
    <scope>NUCLEOTIDE SEQUENCE [LARGE SCALE GENOMIC DNA]</scope>
    <source>
        <strain evidence="3">ATCC 25963</strain>
    </source>
</reference>
<evidence type="ECO:0000313" key="3">
    <source>
        <dbReference type="Proteomes" id="UP000199400"/>
    </source>
</evidence>
<proteinExistence type="predicted"/>
<dbReference type="Proteomes" id="UP000199400">
    <property type="component" value="Unassembled WGS sequence"/>
</dbReference>
<evidence type="ECO:0000313" key="2">
    <source>
        <dbReference type="EMBL" id="SFE75730.1"/>
    </source>
</evidence>
<name>A0A1I2D6Y6_9BACT</name>
<feature type="region of interest" description="Disordered" evidence="1">
    <location>
        <begin position="14"/>
        <end position="89"/>
    </location>
</feature>